<dbReference type="CDD" id="cd01949">
    <property type="entry name" value="GGDEF"/>
    <property type="match status" value="1"/>
</dbReference>
<dbReference type="Proteomes" id="UP000280842">
    <property type="component" value="Unassembled WGS sequence"/>
</dbReference>
<evidence type="ECO:0000259" key="3">
    <source>
        <dbReference type="PROSITE" id="PS50887"/>
    </source>
</evidence>
<keyword evidence="1" id="KW-0812">Transmembrane</keyword>
<feature type="transmembrane region" description="Helical" evidence="1">
    <location>
        <begin position="258"/>
        <end position="276"/>
    </location>
</feature>
<organism evidence="4 5">
    <name type="scientific">Hydrogenothermus marinus</name>
    <dbReference type="NCBI Taxonomy" id="133270"/>
    <lineage>
        <taxon>Bacteria</taxon>
        <taxon>Pseudomonadati</taxon>
        <taxon>Aquificota</taxon>
        <taxon>Aquificia</taxon>
        <taxon>Aquificales</taxon>
        <taxon>Hydrogenothermaceae</taxon>
        <taxon>Hydrogenothermus</taxon>
    </lineage>
</organism>
<evidence type="ECO:0000256" key="1">
    <source>
        <dbReference type="SAM" id="Phobius"/>
    </source>
</evidence>
<dbReference type="Gene3D" id="3.30.70.270">
    <property type="match status" value="1"/>
</dbReference>
<gene>
    <name evidence="4" type="ORF">CLV39_0563</name>
</gene>
<dbReference type="InterPro" id="IPR001633">
    <property type="entry name" value="EAL_dom"/>
</dbReference>
<dbReference type="AlphaFoldDB" id="A0A3M0BL89"/>
<evidence type="ECO:0000259" key="2">
    <source>
        <dbReference type="PROSITE" id="PS50883"/>
    </source>
</evidence>
<dbReference type="RefSeq" id="WP_170145586.1">
    <property type="nucleotide sequence ID" value="NZ_REFO01000010.1"/>
</dbReference>
<reference evidence="4 5" key="1">
    <citation type="submission" date="2018-10" db="EMBL/GenBank/DDBJ databases">
        <title>Genomic Encyclopedia of Archaeal and Bacterial Type Strains, Phase II (KMG-II): from individual species to whole genera.</title>
        <authorList>
            <person name="Goeker M."/>
        </authorList>
    </citation>
    <scope>NUCLEOTIDE SEQUENCE [LARGE SCALE GENOMIC DNA]</scope>
    <source>
        <strain evidence="4 5">VM1</strain>
    </source>
</reference>
<dbReference type="PANTHER" id="PTHR33121">
    <property type="entry name" value="CYCLIC DI-GMP PHOSPHODIESTERASE PDEF"/>
    <property type="match status" value="1"/>
</dbReference>
<dbReference type="InterPro" id="IPR000160">
    <property type="entry name" value="GGDEF_dom"/>
</dbReference>
<keyword evidence="5" id="KW-1185">Reference proteome</keyword>
<evidence type="ECO:0000313" key="4">
    <source>
        <dbReference type="EMBL" id="RMA97927.1"/>
    </source>
</evidence>
<name>A0A3M0BL89_9AQUI</name>
<dbReference type="InterPro" id="IPR029787">
    <property type="entry name" value="Nucleotide_cyclase"/>
</dbReference>
<dbReference type="SUPFAM" id="SSF55073">
    <property type="entry name" value="Nucleotide cyclase"/>
    <property type="match status" value="1"/>
</dbReference>
<protein>
    <submittedName>
        <fullName evidence="4">Diguanylate cyclase (GGDEF)-like protein</fullName>
    </submittedName>
</protein>
<dbReference type="SMART" id="SM00267">
    <property type="entry name" value="GGDEF"/>
    <property type="match status" value="1"/>
</dbReference>
<dbReference type="SMART" id="SM00052">
    <property type="entry name" value="EAL"/>
    <property type="match status" value="1"/>
</dbReference>
<dbReference type="InterPro" id="IPR035919">
    <property type="entry name" value="EAL_sf"/>
</dbReference>
<dbReference type="NCBIfam" id="TIGR00254">
    <property type="entry name" value="GGDEF"/>
    <property type="match status" value="1"/>
</dbReference>
<keyword evidence="1" id="KW-0472">Membrane</keyword>
<keyword evidence="1" id="KW-1133">Transmembrane helix</keyword>
<dbReference type="InterPro" id="IPR045812">
    <property type="entry name" value="DAHL"/>
</dbReference>
<evidence type="ECO:0000313" key="5">
    <source>
        <dbReference type="Proteomes" id="UP000280842"/>
    </source>
</evidence>
<dbReference type="SUPFAM" id="SSF141868">
    <property type="entry name" value="EAL domain-like"/>
    <property type="match status" value="1"/>
</dbReference>
<sequence>MKRINIEILLVIIFALIGLGLILYKEYFYNLHIQKNNTLYFSFLELNKDLIKLKNEIFKANYYLYIDNDNFVKEIKNIENLIQKLKNDKHFNSKIHKEAYKEFLSFAKSFNIYKENLYRFLTYNATIKNSATYIPTLVLRSFSVFDSKKDINLIIFLNKIETEVFISKNAKDYSFIPDLKKYLRKLKEIEKKRKGKEKELLTTFEKHLEIFINYFPKTVKLVEKLSDNTLENKLKNVILKFQKSTKTELNSIKFYDRLFTLLYIFSILVIIYFLFYTEKKKKELQIALITDTLTKLGNRFKFLQDKNKFKEPVFILINIDRFKDINEFYGNSFGNKVLIKYSQIIRSVASKVLRNNCICYRFDSDNFGILFERKSQDIIYISERILKGTNNIRLSIDGIDIDIFASMGVSSYKEKLLETAEMALKKAKEDKTKRFYIFSPEIDKTKEIEKNIKQLRELKLAIKENRLVAFYQPIFDLKTGEIVKYEALARIIKEDGSIIYPGKFLPIAEAAKLNAEITKIILKQVLEKIKETKNNISINLSYYDVESDICRNAVMEMLMENKELAKYLTFEILETEDISDYELYKNFIDEVKKLGCSVVIDDFGSGYSNFDRILKMNIDTIKIDGSLIKNIDKDRISYLVVSTIVDFAKKANIKTVAEFIHSEEVLKIVKELGIDEGQGFYLGKPKPDIT</sequence>
<dbReference type="Pfam" id="PF19443">
    <property type="entry name" value="DAHL"/>
    <property type="match status" value="1"/>
</dbReference>
<dbReference type="Pfam" id="PF00563">
    <property type="entry name" value="EAL"/>
    <property type="match status" value="1"/>
</dbReference>
<dbReference type="PROSITE" id="PS50883">
    <property type="entry name" value="EAL"/>
    <property type="match status" value="1"/>
</dbReference>
<dbReference type="EMBL" id="REFO01000010">
    <property type="protein sequence ID" value="RMA97927.1"/>
    <property type="molecule type" value="Genomic_DNA"/>
</dbReference>
<dbReference type="GO" id="GO:0071111">
    <property type="term" value="F:cyclic-guanylate-specific phosphodiesterase activity"/>
    <property type="evidence" value="ECO:0007669"/>
    <property type="project" value="InterPro"/>
</dbReference>
<feature type="domain" description="GGDEF" evidence="3">
    <location>
        <begin position="310"/>
        <end position="440"/>
    </location>
</feature>
<feature type="transmembrane region" description="Helical" evidence="1">
    <location>
        <begin position="6"/>
        <end position="24"/>
    </location>
</feature>
<dbReference type="Gene3D" id="3.20.20.450">
    <property type="entry name" value="EAL domain"/>
    <property type="match status" value="1"/>
</dbReference>
<dbReference type="Pfam" id="PF00990">
    <property type="entry name" value="GGDEF"/>
    <property type="match status" value="1"/>
</dbReference>
<feature type="domain" description="EAL" evidence="2">
    <location>
        <begin position="451"/>
        <end position="690"/>
    </location>
</feature>
<accession>A0A3M0BL89</accession>
<proteinExistence type="predicted"/>
<dbReference type="InterPro" id="IPR050706">
    <property type="entry name" value="Cyclic-di-GMP_PDE-like"/>
</dbReference>
<dbReference type="InterPro" id="IPR043128">
    <property type="entry name" value="Rev_trsase/Diguanyl_cyclase"/>
</dbReference>
<dbReference type="PROSITE" id="PS50887">
    <property type="entry name" value="GGDEF"/>
    <property type="match status" value="1"/>
</dbReference>
<dbReference type="CDD" id="cd01948">
    <property type="entry name" value="EAL"/>
    <property type="match status" value="1"/>
</dbReference>
<dbReference type="PANTHER" id="PTHR33121:SF71">
    <property type="entry name" value="OXYGEN SENSOR PROTEIN DOSP"/>
    <property type="match status" value="1"/>
</dbReference>
<comment type="caution">
    <text evidence="4">The sequence shown here is derived from an EMBL/GenBank/DDBJ whole genome shotgun (WGS) entry which is preliminary data.</text>
</comment>